<dbReference type="Gene3D" id="3.30.1150.10">
    <property type="match status" value="1"/>
</dbReference>
<evidence type="ECO:0000259" key="16">
    <source>
        <dbReference type="PROSITE" id="PS52015"/>
    </source>
</evidence>
<dbReference type="InterPro" id="IPR013784">
    <property type="entry name" value="Carb-bd-like_fold"/>
</dbReference>
<evidence type="ECO:0000256" key="13">
    <source>
        <dbReference type="RuleBase" id="RU003357"/>
    </source>
</evidence>
<evidence type="ECO:0000313" key="18">
    <source>
        <dbReference type="Proteomes" id="UP000001880"/>
    </source>
</evidence>
<dbReference type="STRING" id="502025.Hoch_2028"/>
<comment type="similarity">
    <text evidence="12 13">Belongs to the TonB-dependent receptor family.</text>
</comment>
<dbReference type="EMBL" id="CP001804">
    <property type="protein sequence ID" value="ACY14573.1"/>
    <property type="molecule type" value="Genomic_DNA"/>
</dbReference>
<dbReference type="SUPFAM" id="SSF74653">
    <property type="entry name" value="TolA/TonB C-terminal domain"/>
    <property type="match status" value="1"/>
</dbReference>
<dbReference type="GO" id="GO:0030246">
    <property type="term" value="F:carbohydrate binding"/>
    <property type="evidence" value="ECO:0007669"/>
    <property type="project" value="InterPro"/>
</dbReference>
<dbReference type="NCBIfam" id="TIGR01352">
    <property type="entry name" value="tonB_Cterm"/>
    <property type="match status" value="1"/>
</dbReference>
<dbReference type="InterPro" id="IPR012910">
    <property type="entry name" value="Plug_dom"/>
</dbReference>
<organism evidence="17 18">
    <name type="scientific">Haliangium ochraceum (strain DSM 14365 / JCM 11303 / SMP-2)</name>
    <dbReference type="NCBI Taxonomy" id="502025"/>
    <lineage>
        <taxon>Bacteria</taxon>
        <taxon>Pseudomonadati</taxon>
        <taxon>Myxococcota</taxon>
        <taxon>Polyangia</taxon>
        <taxon>Haliangiales</taxon>
        <taxon>Kofleriaceae</taxon>
        <taxon>Haliangium</taxon>
    </lineage>
</organism>
<dbReference type="InterPro" id="IPR039426">
    <property type="entry name" value="TonB-dep_rcpt-like"/>
</dbReference>
<keyword evidence="11 12" id="KW-0998">Cell outer membrane</keyword>
<dbReference type="Gene3D" id="2.40.170.20">
    <property type="entry name" value="TonB-dependent receptor, beta-barrel domain"/>
    <property type="match status" value="1"/>
</dbReference>
<dbReference type="GO" id="GO:0044718">
    <property type="term" value="P:siderophore transmembrane transport"/>
    <property type="evidence" value="ECO:0007669"/>
    <property type="project" value="TreeGrafter"/>
</dbReference>
<name>D0LFX1_HALO1</name>
<evidence type="ECO:0000256" key="12">
    <source>
        <dbReference type="PROSITE-ProRule" id="PRU01360"/>
    </source>
</evidence>
<evidence type="ECO:0000256" key="3">
    <source>
        <dbReference type="ARBA" id="ARBA00022448"/>
    </source>
</evidence>
<dbReference type="HOGENOM" id="CLU_016091_0_0_7"/>
<dbReference type="PROSITE" id="PS52016">
    <property type="entry name" value="TONB_DEPENDENT_REC_3"/>
    <property type="match status" value="1"/>
</dbReference>
<dbReference type="InterPro" id="IPR036942">
    <property type="entry name" value="Beta-barrel_TonB_sf"/>
</dbReference>
<feature type="chain" id="PRO_5003011325" evidence="15">
    <location>
        <begin position="31"/>
        <end position="960"/>
    </location>
</feature>
<evidence type="ECO:0000256" key="8">
    <source>
        <dbReference type="ARBA" id="ARBA00023077"/>
    </source>
</evidence>
<dbReference type="KEGG" id="hoh:Hoch_2028"/>
<evidence type="ECO:0000256" key="5">
    <source>
        <dbReference type="ARBA" id="ARBA00022692"/>
    </source>
</evidence>
<dbReference type="RefSeq" id="WP_012827181.1">
    <property type="nucleotide sequence ID" value="NC_013440.1"/>
</dbReference>
<evidence type="ECO:0000256" key="9">
    <source>
        <dbReference type="ARBA" id="ARBA00023136"/>
    </source>
</evidence>
<dbReference type="NCBIfam" id="NF038079">
    <property type="entry name" value="TonB_sider_MxcH"/>
    <property type="match status" value="1"/>
</dbReference>
<dbReference type="Gene3D" id="2.170.130.10">
    <property type="entry name" value="TonB-dependent receptor, plug domain"/>
    <property type="match status" value="1"/>
</dbReference>
<protein>
    <submittedName>
        <fullName evidence="17">TonB family protein</fullName>
    </submittedName>
</protein>
<dbReference type="InterPro" id="IPR000531">
    <property type="entry name" value="Beta-barrel_TonB"/>
</dbReference>
<dbReference type="Pfam" id="PF03544">
    <property type="entry name" value="TonB_C"/>
    <property type="match status" value="1"/>
</dbReference>
<evidence type="ECO:0000256" key="15">
    <source>
        <dbReference type="SAM" id="SignalP"/>
    </source>
</evidence>
<dbReference type="Pfam" id="PF13620">
    <property type="entry name" value="CarboxypepD_reg"/>
    <property type="match status" value="1"/>
</dbReference>
<dbReference type="GO" id="GO:0015344">
    <property type="term" value="F:siderophore uptake transmembrane transporter activity"/>
    <property type="evidence" value="ECO:0007669"/>
    <property type="project" value="TreeGrafter"/>
</dbReference>
<evidence type="ECO:0000256" key="6">
    <source>
        <dbReference type="ARBA" id="ARBA00022729"/>
    </source>
</evidence>
<evidence type="ECO:0000313" key="17">
    <source>
        <dbReference type="EMBL" id="ACY14573.1"/>
    </source>
</evidence>
<keyword evidence="6 15" id="KW-0732">Signal</keyword>
<feature type="domain" description="TonB C-terminal" evidence="16">
    <location>
        <begin position="69"/>
        <end position="164"/>
    </location>
</feature>
<dbReference type="SUPFAM" id="SSF56935">
    <property type="entry name" value="Porins"/>
    <property type="match status" value="1"/>
</dbReference>
<accession>D0LFX1</accession>
<evidence type="ECO:0000256" key="2">
    <source>
        <dbReference type="ARBA" id="ARBA00004571"/>
    </source>
</evidence>
<dbReference type="PROSITE" id="PS52015">
    <property type="entry name" value="TONB_CTD"/>
    <property type="match status" value="1"/>
</dbReference>
<dbReference type="Pfam" id="PF07715">
    <property type="entry name" value="Plug"/>
    <property type="match status" value="1"/>
</dbReference>
<dbReference type="Proteomes" id="UP000001880">
    <property type="component" value="Chromosome"/>
</dbReference>
<evidence type="ECO:0000256" key="14">
    <source>
        <dbReference type="SAM" id="MobiDB-lite"/>
    </source>
</evidence>
<dbReference type="InterPro" id="IPR006260">
    <property type="entry name" value="TonB/TolA_C"/>
</dbReference>
<evidence type="ECO:0000256" key="7">
    <source>
        <dbReference type="ARBA" id="ARBA00022989"/>
    </source>
</evidence>
<keyword evidence="18" id="KW-1185">Reference proteome</keyword>
<keyword evidence="9 12" id="KW-0472">Membrane</keyword>
<evidence type="ECO:0000256" key="11">
    <source>
        <dbReference type="ARBA" id="ARBA00023237"/>
    </source>
</evidence>
<reference evidence="17 18" key="1">
    <citation type="journal article" date="2010" name="Stand. Genomic Sci.">
        <title>Complete genome sequence of Haliangium ochraceum type strain (SMP-2).</title>
        <authorList>
            <consortium name="US DOE Joint Genome Institute (JGI-PGF)"/>
            <person name="Ivanova N."/>
            <person name="Daum C."/>
            <person name="Lang E."/>
            <person name="Abt B."/>
            <person name="Kopitz M."/>
            <person name="Saunders E."/>
            <person name="Lapidus A."/>
            <person name="Lucas S."/>
            <person name="Glavina Del Rio T."/>
            <person name="Nolan M."/>
            <person name="Tice H."/>
            <person name="Copeland A."/>
            <person name="Cheng J.F."/>
            <person name="Chen F."/>
            <person name="Bruce D."/>
            <person name="Goodwin L."/>
            <person name="Pitluck S."/>
            <person name="Mavromatis K."/>
            <person name="Pati A."/>
            <person name="Mikhailova N."/>
            <person name="Chen A."/>
            <person name="Palaniappan K."/>
            <person name="Land M."/>
            <person name="Hauser L."/>
            <person name="Chang Y.J."/>
            <person name="Jeffries C.D."/>
            <person name="Detter J.C."/>
            <person name="Brettin T."/>
            <person name="Rohde M."/>
            <person name="Goker M."/>
            <person name="Bristow J."/>
            <person name="Markowitz V."/>
            <person name="Eisen J.A."/>
            <person name="Hugenholtz P."/>
            <person name="Kyrpides N.C."/>
            <person name="Klenk H.P."/>
        </authorList>
    </citation>
    <scope>NUCLEOTIDE SEQUENCE [LARGE SCALE GENOMIC DNA]</scope>
    <source>
        <strain evidence="18">DSM 14365 / CIP 107738 / JCM 11303 / AJ 13395 / SMP-2</strain>
    </source>
</reference>
<feature type="signal peptide" evidence="15">
    <location>
        <begin position="1"/>
        <end position="30"/>
    </location>
</feature>
<dbReference type="PANTHER" id="PTHR30069:SF29">
    <property type="entry name" value="HEMOGLOBIN AND HEMOGLOBIN-HAPTOGLOBIN-BINDING PROTEIN 1-RELATED"/>
    <property type="match status" value="1"/>
</dbReference>
<dbReference type="OrthoDB" id="9812892at2"/>
<dbReference type="AlphaFoldDB" id="D0LFX1"/>
<keyword evidence="4 12" id="KW-1134">Transmembrane beta strand</keyword>
<dbReference type="GO" id="GO:0009279">
    <property type="term" value="C:cell outer membrane"/>
    <property type="evidence" value="ECO:0007669"/>
    <property type="project" value="UniProtKB-SubCell"/>
</dbReference>
<dbReference type="InterPro" id="IPR037066">
    <property type="entry name" value="Plug_dom_sf"/>
</dbReference>
<dbReference type="Gene3D" id="2.60.40.1120">
    <property type="entry name" value="Carboxypeptidase-like, regulatory domain"/>
    <property type="match status" value="1"/>
</dbReference>
<evidence type="ECO:0000256" key="4">
    <source>
        <dbReference type="ARBA" id="ARBA00022452"/>
    </source>
</evidence>
<dbReference type="eggNOG" id="COG0810">
    <property type="taxonomic scope" value="Bacteria"/>
</dbReference>
<dbReference type="InterPro" id="IPR037682">
    <property type="entry name" value="TonB_C"/>
</dbReference>
<feature type="region of interest" description="Disordered" evidence="14">
    <location>
        <begin position="36"/>
        <end position="56"/>
    </location>
</feature>
<dbReference type="eggNOG" id="COG4206">
    <property type="taxonomic scope" value="Bacteria"/>
</dbReference>
<evidence type="ECO:0000256" key="10">
    <source>
        <dbReference type="ARBA" id="ARBA00023170"/>
    </source>
</evidence>
<comment type="subcellular location">
    <subcellularLocation>
        <location evidence="2 12">Cell outer membrane</location>
        <topology evidence="2 12">Multi-pass membrane protein</topology>
    </subcellularLocation>
    <subcellularLocation>
        <location evidence="1">Membrane</location>
        <topology evidence="1">Single-pass membrane protein</topology>
    </subcellularLocation>
</comment>
<keyword evidence="10" id="KW-0675">Receptor</keyword>
<sequence>MLRASHRLVQPALLCIAALCLSGIAPPSEARAQAAAAPGVDQVSDDTDAGAGAGAGVAPAPAPAASAADAVQPPVLVHFVEAEYPAAARSEGRAGSVDLLLSIDARGRVTAAEIAASAGPDFDSAARAAALAFRFEPARRGGVAMPARIRYRYAFALPEAPDADAASADADATADAAVPAAPPARAAASGALVGSLRIPGRAREPVAGASITLTAADGSTRSATSDERGGFRIDALAPGAYDVRAAAPGFEPGLLRTEIVPGRAAEIALVLAPTVGGAADQVLEVTVRGSRAGERLHNSAQAVRVVETEQAQQQSADLGEVLARTEGVDVRRSGGLGSDARLSLGGLSGDQIRTFLDGIPLALAGYPLGIANVPVNQVERIEIYRGVVPVRFGTDALGGAINLVSDGAERRADGASASYQTGAFDTHRLTLGARRLLHPASGLFARVNGYYDRARNDYPIDVDVPDASGRLVAGRARRFHDGYRALGAGAEIGVSRQPWAEHLSLRGFVGEHARDLQHNLLATVPYGEATYGKYSAGAHLRYAQPLSERARVDAVAGYSYIRTTFRDLATCRYDWYGRCVANLPQAGEIEALASDQRVRQNVLFAHLGLTWTPAPTHALRVALAPRHTSQRGENRALPAEDYDPLAARRTLSSAVFGAEYEIDAWAERLTNIAFIKSYLQRARSDERLPNGTIRELDRLTPRLGVGDSLRLQLTDELSLKSSYELATRLPRPEELFGNGGLIVENLHLDPETSHNLNLDLQFEREDQALGHMRVRVGGFGRFTRDLIVLLGTGSYQQYENVYAARSLGVETTAGWQSPGQRLALEGALTWQDFRNAADEDSDDPFAGDRIPNHPHLFASGSARVQWPALLQPGDALALTWHTRYVHAFFRSWESAGAADSKLQVPSQLIHTPALSYRVEREGRAASFTIELQNLSDERVFDFFGVQRPGRAAYAKLVLDM</sequence>
<dbReference type="PANTHER" id="PTHR30069">
    <property type="entry name" value="TONB-DEPENDENT OUTER MEMBRANE RECEPTOR"/>
    <property type="match status" value="1"/>
</dbReference>
<gene>
    <name evidence="17" type="ordered locus">Hoch_2028</name>
</gene>
<dbReference type="SUPFAM" id="SSF49452">
    <property type="entry name" value="Starch-binding domain-like"/>
    <property type="match status" value="1"/>
</dbReference>
<proteinExistence type="inferred from homology"/>
<keyword evidence="5 12" id="KW-0812">Transmembrane</keyword>
<dbReference type="Pfam" id="PF00593">
    <property type="entry name" value="TonB_dep_Rec_b-barrel"/>
    <property type="match status" value="1"/>
</dbReference>
<keyword evidence="7" id="KW-1133">Transmembrane helix</keyword>
<keyword evidence="3 12" id="KW-0813">Transport</keyword>
<keyword evidence="8 13" id="KW-0798">TonB box</keyword>
<evidence type="ECO:0000256" key="1">
    <source>
        <dbReference type="ARBA" id="ARBA00004167"/>
    </source>
</evidence>